<dbReference type="Pfam" id="PF13561">
    <property type="entry name" value="adh_short_C2"/>
    <property type="match status" value="1"/>
</dbReference>
<dbReference type="PANTHER" id="PTHR43975:SF2">
    <property type="entry name" value="EG:BACR7A4.14 PROTEIN-RELATED"/>
    <property type="match status" value="1"/>
</dbReference>
<dbReference type="Proteomes" id="UP001239909">
    <property type="component" value="Unassembled WGS sequence"/>
</dbReference>
<dbReference type="SMART" id="SM00822">
    <property type="entry name" value="PKS_KR"/>
    <property type="match status" value="1"/>
</dbReference>
<dbReference type="PRINTS" id="PR00081">
    <property type="entry name" value="GDHRDH"/>
</dbReference>
<proteinExistence type="predicted"/>
<name>A0ABQ6LQL0_9RHOB</name>
<evidence type="ECO:0000313" key="3">
    <source>
        <dbReference type="Proteomes" id="UP001239909"/>
    </source>
</evidence>
<feature type="domain" description="Ketoreductase" evidence="1">
    <location>
        <begin position="8"/>
        <end position="199"/>
    </location>
</feature>
<evidence type="ECO:0000259" key="1">
    <source>
        <dbReference type="SMART" id="SM00822"/>
    </source>
</evidence>
<dbReference type="CDD" id="cd05233">
    <property type="entry name" value="SDR_c"/>
    <property type="match status" value="1"/>
</dbReference>
<dbReference type="SUPFAM" id="SSF51735">
    <property type="entry name" value="NAD(P)-binding Rossmann-fold domains"/>
    <property type="match status" value="1"/>
</dbReference>
<dbReference type="InterPro" id="IPR036291">
    <property type="entry name" value="NAD(P)-bd_dom_sf"/>
</dbReference>
<reference evidence="2 3" key="1">
    <citation type="submission" date="2023-04" db="EMBL/GenBank/DDBJ databases">
        <title>Marinoamorphus aggregata gen. nov., sp. Nov., isolate from tissue of brittle star Ophioplocus japonicus.</title>
        <authorList>
            <person name="Kawano K."/>
            <person name="Sawayama S."/>
            <person name="Nakagawa S."/>
        </authorList>
    </citation>
    <scope>NUCLEOTIDE SEQUENCE [LARGE SCALE GENOMIC DNA]</scope>
    <source>
        <strain evidence="2 3">NKW23</strain>
    </source>
</reference>
<comment type="caution">
    <text evidence="2">The sequence shown here is derived from an EMBL/GenBank/DDBJ whole genome shotgun (WGS) entry which is preliminary data.</text>
</comment>
<dbReference type="EMBL" id="BSYI01000019">
    <property type="protein sequence ID" value="GMG83423.1"/>
    <property type="molecule type" value="Genomic_DNA"/>
</dbReference>
<dbReference type="PANTHER" id="PTHR43975">
    <property type="entry name" value="ZGC:101858"/>
    <property type="match status" value="1"/>
</dbReference>
<sequence length="266" mass="28168">MADKLSGKTVIITGAAGDLGRAVALRLAGAGARLMLADGRDEALAALNDELGDGGASAERFSCNLEEKLSVNNLLAATHSAFGRIDILVNAERHPTPGAFIDLKPSEFDEVWDTNVRSVFVLSQAVAKKMIAQRQEDPDFQGAIVNLTSIAARRTVSALFAYSVSCAALDQLTRSMAASLAEHRIRVNGVALGSVMTASLRNALRDRAELRDEMIRVTPLGRIGEVEEAAHAVAYLASDEASFVTGQIIAVDGGRTVLDPLASPER</sequence>
<accession>A0ABQ6LQL0</accession>
<dbReference type="Gene3D" id="3.40.50.720">
    <property type="entry name" value="NAD(P)-binding Rossmann-like Domain"/>
    <property type="match status" value="1"/>
</dbReference>
<gene>
    <name evidence="2" type="ORF">LNKW23_26360</name>
</gene>
<dbReference type="InterPro" id="IPR057326">
    <property type="entry name" value="KR_dom"/>
</dbReference>
<dbReference type="RefSeq" id="WP_285672218.1">
    <property type="nucleotide sequence ID" value="NZ_BSYI01000019.1"/>
</dbReference>
<evidence type="ECO:0000313" key="2">
    <source>
        <dbReference type="EMBL" id="GMG83423.1"/>
    </source>
</evidence>
<dbReference type="InterPro" id="IPR002347">
    <property type="entry name" value="SDR_fam"/>
</dbReference>
<protein>
    <submittedName>
        <fullName evidence="2">SDR family oxidoreductase</fullName>
    </submittedName>
</protein>
<organism evidence="2 3">
    <name type="scientific">Paralimibaculum aggregatum</name>
    <dbReference type="NCBI Taxonomy" id="3036245"/>
    <lineage>
        <taxon>Bacteria</taxon>
        <taxon>Pseudomonadati</taxon>
        <taxon>Pseudomonadota</taxon>
        <taxon>Alphaproteobacteria</taxon>
        <taxon>Rhodobacterales</taxon>
        <taxon>Paracoccaceae</taxon>
        <taxon>Paralimibaculum</taxon>
    </lineage>
</organism>
<dbReference type="PRINTS" id="PR00080">
    <property type="entry name" value="SDRFAMILY"/>
</dbReference>
<keyword evidence="3" id="KW-1185">Reference proteome</keyword>